<evidence type="ECO:0000313" key="1">
    <source>
        <dbReference type="EMBL" id="GFA24938.1"/>
    </source>
</evidence>
<sequence length="74" mass="7928">MRVPPNPSCLNGEISLDGVYKAGSSRSTALRINYAIGEKAQGMLLDCQGGNPYAIPPYDQRLGSNQREGSRISS</sequence>
<reference evidence="1" key="1">
    <citation type="journal article" date="2019" name="Sci. Rep.">
        <title>Draft genome of Tanacetum cinerariifolium, the natural source of mosquito coil.</title>
        <authorList>
            <person name="Yamashiro T."/>
            <person name="Shiraishi A."/>
            <person name="Satake H."/>
            <person name="Nakayama K."/>
        </authorList>
    </citation>
    <scope>NUCLEOTIDE SEQUENCE</scope>
</reference>
<accession>A0A699JCC7</accession>
<dbReference type="EMBL" id="BKCJ010392406">
    <property type="protein sequence ID" value="GFA24938.1"/>
    <property type="molecule type" value="Genomic_DNA"/>
</dbReference>
<gene>
    <name evidence="1" type="ORF">Tci_596910</name>
</gene>
<organism evidence="1">
    <name type="scientific">Tanacetum cinerariifolium</name>
    <name type="common">Dalmatian daisy</name>
    <name type="synonym">Chrysanthemum cinerariifolium</name>
    <dbReference type="NCBI Taxonomy" id="118510"/>
    <lineage>
        <taxon>Eukaryota</taxon>
        <taxon>Viridiplantae</taxon>
        <taxon>Streptophyta</taxon>
        <taxon>Embryophyta</taxon>
        <taxon>Tracheophyta</taxon>
        <taxon>Spermatophyta</taxon>
        <taxon>Magnoliopsida</taxon>
        <taxon>eudicotyledons</taxon>
        <taxon>Gunneridae</taxon>
        <taxon>Pentapetalae</taxon>
        <taxon>asterids</taxon>
        <taxon>campanulids</taxon>
        <taxon>Asterales</taxon>
        <taxon>Asteraceae</taxon>
        <taxon>Asteroideae</taxon>
        <taxon>Anthemideae</taxon>
        <taxon>Anthemidinae</taxon>
        <taxon>Tanacetum</taxon>
    </lineage>
</organism>
<dbReference type="AlphaFoldDB" id="A0A699JCC7"/>
<comment type="caution">
    <text evidence="1">The sequence shown here is derived from an EMBL/GenBank/DDBJ whole genome shotgun (WGS) entry which is preliminary data.</text>
</comment>
<protein>
    <submittedName>
        <fullName evidence="1">Uncharacterized protein</fullName>
    </submittedName>
</protein>
<name>A0A699JCC7_TANCI</name>
<proteinExistence type="predicted"/>